<dbReference type="GO" id="GO:0004222">
    <property type="term" value="F:metalloendopeptidase activity"/>
    <property type="evidence" value="ECO:0007669"/>
    <property type="project" value="TreeGrafter"/>
</dbReference>
<feature type="coiled-coil region" evidence="7">
    <location>
        <begin position="34"/>
        <end position="110"/>
    </location>
</feature>
<dbReference type="GO" id="GO:0006508">
    <property type="term" value="P:proteolysis"/>
    <property type="evidence" value="ECO:0007669"/>
    <property type="project" value="UniProtKB-KW"/>
</dbReference>
<dbReference type="AlphaFoldDB" id="A0A6J6PBD4"/>
<evidence type="ECO:0000313" key="9">
    <source>
        <dbReference type="EMBL" id="CAB4693993.1"/>
    </source>
</evidence>
<dbReference type="Gene3D" id="1.20.120.330">
    <property type="entry name" value="Nucleotidyltransferases domain 2"/>
    <property type="match status" value="1"/>
</dbReference>
<protein>
    <submittedName>
        <fullName evidence="9">Unannotated protein</fullName>
    </submittedName>
</protein>
<keyword evidence="3" id="KW-0479">Metal-binding</keyword>
<dbReference type="InterPro" id="IPR016047">
    <property type="entry name" value="M23ase_b-sheet_dom"/>
</dbReference>
<keyword evidence="7" id="KW-0175">Coiled coil</keyword>
<dbReference type="Pfam" id="PF01551">
    <property type="entry name" value="Peptidase_M23"/>
    <property type="match status" value="1"/>
</dbReference>
<evidence type="ECO:0000256" key="4">
    <source>
        <dbReference type="ARBA" id="ARBA00022801"/>
    </source>
</evidence>
<dbReference type="InterPro" id="IPR050570">
    <property type="entry name" value="Cell_wall_metabolism_enzyme"/>
</dbReference>
<accession>A0A6J6PBD4</accession>
<dbReference type="CDD" id="cd12797">
    <property type="entry name" value="M23_peptidase"/>
    <property type="match status" value="1"/>
</dbReference>
<keyword evidence="6" id="KW-0482">Metalloprotease</keyword>
<dbReference type="InterPro" id="IPR011055">
    <property type="entry name" value="Dup_hybrid_motif"/>
</dbReference>
<evidence type="ECO:0000259" key="8">
    <source>
        <dbReference type="Pfam" id="PF01551"/>
    </source>
</evidence>
<organism evidence="9">
    <name type="scientific">freshwater metagenome</name>
    <dbReference type="NCBI Taxonomy" id="449393"/>
    <lineage>
        <taxon>unclassified sequences</taxon>
        <taxon>metagenomes</taxon>
        <taxon>ecological metagenomes</taxon>
    </lineage>
</organism>
<evidence type="ECO:0000256" key="5">
    <source>
        <dbReference type="ARBA" id="ARBA00022833"/>
    </source>
</evidence>
<dbReference type="GO" id="GO:0046872">
    <property type="term" value="F:metal ion binding"/>
    <property type="evidence" value="ECO:0007669"/>
    <property type="project" value="UniProtKB-KW"/>
</dbReference>
<evidence type="ECO:0000256" key="2">
    <source>
        <dbReference type="ARBA" id="ARBA00022670"/>
    </source>
</evidence>
<dbReference type="Gene3D" id="2.70.70.10">
    <property type="entry name" value="Glucose Permease (Domain IIA)"/>
    <property type="match status" value="1"/>
</dbReference>
<dbReference type="SUPFAM" id="SSF57997">
    <property type="entry name" value="Tropomyosin"/>
    <property type="match status" value="1"/>
</dbReference>
<dbReference type="SUPFAM" id="SSF51261">
    <property type="entry name" value="Duplicated hybrid motif"/>
    <property type="match status" value="1"/>
</dbReference>
<name>A0A6J6PBD4_9ZZZZ</name>
<reference evidence="9" key="1">
    <citation type="submission" date="2020-05" db="EMBL/GenBank/DDBJ databases">
        <authorList>
            <person name="Chiriac C."/>
            <person name="Salcher M."/>
            <person name="Ghai R."/>
            <person name="Kavagutti S V."/>
        </authorList>
    </citation>
    <scope>NUCLEOTIDE SEQUENCE</scope>
</reference>
<dbReference type="EMBL" id="CAEZXR010000048">
    <property type="protein sequence ID" value="CAB4693993.1"/>
    <property type="molecule type" value="Genomic_DNA"/>
</dbReference>
<proteinExistence type="predicted"/>
<evidence type="ECO:0000256" key="6">
    <source>
        <dbReference type="ARBA" id="ARBA00023049"/>
    </source>
</evidence>
<keyword evidence="2" id="KW-0645">Protease</keyword>
<dbReference type="PANTHER" id="PTHR21666:SF288">
    <property type="entry name" value="CELL DIVISION PROTEIN YTFB"/>
    <property type="match status" value="1"/>
</dbReference>
<gene>
    <name evidence="9" type="ORF">UFOPK2579_00580</name>
</gene>
<feature type="domain" description="M23ase beta-sheet core" evidence="8">
    <location>
        <begin position="315"/>
        <end position="413"/>
    </location>
</feature>
<evidence type="ECO:0000256" key="7">
    <source>
        <dbReference type="SAM" id="Coils"/>
    </source>
</evidence>
<evidence type="ECO:0000256" key="3">
    <source>
        <dbReference type="ARBA" id="ARBA00022723"/>
    </source>
</evidence>
<sequence>MRYFPSAPGRRMVAVLATGLLALGAVAGPLANADDDLSDKKKHVEQRIDDAQSDLGEASNALRKAQNALDDAADRLEVAKAELSAVRDKLADARIEDARLADRLAEAETRLVTARAELVDGRQALAAQRVQVRSTVTSLYEQGDPQLLAFASLMNADSPADLTRRQELNGTIVGRETQVYDDLDEAEQALALRAAEVEAAKVSVAAEREAAAERLAELKRLTQQAVAGRETVRGLYAERLDARRDAMAAKAKDRALLAKLRRQEARIRAQILAASRRAGEGVSASADGYLLPPVTGPITSPYGYRIHPIYGYYGLHDGTDFGVSCGEGMRAAGTGTVISESYSSVYGNRLYLSLGQVNGKNLTVVYNHASSYVLDVGDRVQRGDIVGYVGNTGWSTGCHLHFTVLVDGTAVDPENWL</sequence>
<dbReference type="PANTHER" id="PTHR21666">
    <property type="entry name" value="PEPTIDASE-RELATED"/>
    <property type="match status" value="1"/>
</dbReference>
<evidence type="ECO:0000256" key="1">
    <source>
        <dbReference type="ARBA" id="ARBA00001947"/>
    </source>
</evidence>
<comment type="cofactor">
    <cofactor evidence="1">
        <name>Zn(2+)</name>
        <dbReference type="ChEBI" id="CHEBI:29105"/>
    </cofactor>
</comment>
<keyword evidence="5" id="KW-0862">Zinc</keyword>
<keyword evidence="4" id="KW-0378">Hydrolase</keyword>